<protein>
    <submittedName>
        <fullName evidence="1">Uncharacterized protein</fullName>
    </submittedName>
</protein>
<evidence type="ECO:0000313" key="1">
    <source>
        <dbReference type="EMBL" id="QTD48592.1"/>
    </source>
</evidence>
<reference evidence="1" key="1">
    <citation type="submission" date="2021-03" db="EMBL/GenBank/DDBJ databases">
        <title>Acanthopleuribacteraceae sp. M133.</title>
        <authorList>
            <person name="Wang G."/>
        </authorList>
    </citation>
    <scope>NUCLEOTIDE SEQUENCE</scope>
    <source>
        <strain evidence="1">M133</strain>
    </source>
</reference>
<keyword evidence="2" id="KW-1185">Reference proteome</keyword>
<name>A0A8A4THE0_SULCO</name>
<proteinExistence type="predicted"/>
<dbReference type="Proteomes" id="UP000663929">
    <property type="component" value="Chromosome"/>
</dbReference>
<gene>
    <name evidence="1" type="ORF">J3U87_23680</name>
</gene>
<dbReference type="AlphaFoldDB" id="A0A8A4THE0"/>
<evidence type="ECO:0000313" key="2">
    <source>
        <dbReference type="Proteomes" id="UP000663929"/>
    </source>
</evidence>
<dbReference type="KEGG" id="scor:J3U87_23680"/>
<accession>A0A8A4THE0</accession>
<dbReference type="EMBL" id="CP071793">
    <property type="protein sequence ID" value="QTD48592.1"/>
    <property type="molecule type" value="Genomic_DNA"/>
</dbReference>
<dbReference type="RefSeq" id="WP_237378245.1">
    <property type="nucleotide sequence ID" value="NZ_CP071793.1"/>
</dbReference>
<sequence>MNAASGYARFQLVQVGVEEWIATAQQVLLSQAPVALFQAQAPSAMGIQGDSLIGLLTETMFGDEFAAKVDPKIGEGTMYL</sequence>
<organism evidence="1 2">
    <name type="scientific">Sulfidibacter corallicola</name>
    <dbReference type="NCBI Taxonomy" id="2818388"/>
    <lineage>
        <taxon>Bacteria</taxon>
        <taxon>Pseudomonadati</taxon>
        <taxon>Acidobacteriota</taxon>
        <taxon>Holophagae</taxon>
        <taxon>Acanthopleuribacterales</taxon>
        <taxon>Acanthopleuribacteraceae</taxon>
        <taxon>Sulfidibacter</taxon>
    </lineage>
</organism>